<dbReference type="STRING" id="469378.Ccur_12160"/>
<feature type="binding site" evidence="10">
    <location>
        <position position="323"/>
    </location>
    <ligand>
        <name>ATP</name>
        <dbReference type="ChEBI" id="CHEBI:30616"/>
    </ligand>
</feature>
<feature type="binding site" evidence="10">
    <location>
        <position position="424"/>
    </location>
    <ligand>
        <name>ATP</name>
        <dbReference type="ChEBI" id="CHEBI:30616"/>
    </ligand>
</feature>
<evidence type="ECO:0000256" key="11">
    <source>
        <dbReference type="RuleBase" id="RU003733"/>
    </source>
</evidence>
<evidence type="ECO:0000256" key="10">
    <source>
        <dbReference type="HAMAP-Rule" id="MF_00186"/>
    </source>
</evidence>
<dbReference type="Proteomes" id="UP000000954">
    <property type="component" value="Chromosome"/>
</dbReference>
<evidence type="ECO:0000313" key="15">
    <source>
        <dbReference type="Proteomes" id="UP000000954"/>
    </source>
</evidence>
<feature type="binding site" evidence="10">
    <location>
        <position position="12"/>
    </location>
    <ligand>
        <name>ATP</name>
        <dbReference type="ChEBI" id="CHEBI:30616"/>
    </ligand>
</feature>
<feature type="binding site" evidence="10">
    <location>
        <position position="11"/>
    </location>
    <ligand>
        <name>ADP</name>
        <dbReference type="ChEBI" id="CHEBI:456216"/>
    </ligand>
</feature>
<dbReference type="KEGG" id="ccu:Ccur_12160"/>
<evidence type="ECO:0000256" key="7">
    <source>
        <dbReference type="ARBA" id="ARBA00022840"/>
    </source>
</evidence>
<dbReference type="FunFam" id="3.30.420.40:FF:000007">
    <property type="entry name" value="Glycerol kinase"/>
    <property type="match status" value="1"/>
</dbReference>
<feature type="domain" description="Carbohydrate kinase FGGY N-terminal" evidence="12">
    <location>
        <begin position="3"/>
        <end position="263"/>
    </location>
</feature>
<comment type="function">
    <text evidence="9 10">Key enzyme in the regulation of glycerol uptake and metabolism. Catalyzes the phosphorylation of glycerol to yield sn-glycerol 3-phosphate.</text>
</comment>
<feature type="binding site" evidence="10">
    <location>
        <position position="256"/>
    </location>
    <ligand>
        <name>glycerol</name>
        <dbReference type="ChEBI" id="CHEBI:17754"/>
    </ligand>
</feature>
<dbReference type="NCBIfam" id="TIGR01311">
    <property type="entry name" value="glycerol_kin"/>
    <property type="match status" value="1"/>
</dbReference>
<dbReference type="AlphaFoldDB" id="C7MKV4"/>
<dbReference type="GO" id="GO:0004370">
    <property type="term" value="F:glycerol kinase activity"/>
    <property type="evidence" value="ECO:0007669"/>
    <property type="project" value="UniProtKB-UniRule"/>
</dbReference>
<dbReference type="FunFam" id="3.30.420.40:FF:000008">
    <property type="entry name" value="Glycerol kinase"/>
    <property type="match status" value="1"/>
</dbReference>
<sequence length="515" mass="55848">MGYVIALDQGTTSSRALLFDRQCGVRGVYQMPFEQHFPQPGWVEHDAFDILRSQISVLDDLLAAYSLESGDIDSIGITNQRETTILWNRHTGLPIGRAIVWQCRRTAGLIEQVCATPEVRSHISQVTGLVPDAYFSASKIAWLLDHTPGAREAACAGDLLFGTVDSWLVWNLTGGAVHATDVTNASRTMLFDIHRGCWDEELCNLFRIPLSLLPTVRPSSGDFGVTVDDIPAARGHDGLSFPRIPAGIPITGVAGDQQAALFGQCCTQAGEAKNTYGTGCFLLMHTGSECITSHNSLVSTVAATEPDCTGLAYALEGSVFMAGALIQWLRDALGLIGSEAESEQVARSVEDTAGVYVVPAFTGLGAPYWDADARGAIFGLTRGATRAHIVRAALESLAYQVSDLMDGMQDDAGMRVRTLSVDGGASRNDFLMQFQSDILDARLVRPAVAETTAAGAAYLAGLRTGFWRDMDDIRSRRVVEVTFAPHMASSERLRRLEGWRECVSRTRSERRAVQK</sequence>
<dbReference type="EC" id="2.7.1.30" evidence="10"/>
<dbReference type="HOGENOM" id="CLU_009281_2_3_11"/>
<dbReference type="Pfam" id="PF00370">
    <property type="entry name" value="FGGY_N"/>
    <property type="match status" value="1"/>
</dbReference>
<keyword evidence="15" id="KW-1185">Reference proteome</keyword>
<feature type="binding site" evidence="10">
    <location>
        <position position="11"/>
    </location>
    <ligand>
        <name>sn-glycerol 3-phosphate</name>
        <dbReference type="ChEBI" id="CHEBI:57597"/>
    </ligand>
</feature>
<keyword evidence="6 10" id="KW-0319">Glycerol metabolism</keyword>
<comment type="catalytic activity">
    <reaction evidence="8 10">
        <text>glycerol + ATP = sn-glycerol 3-phosphate + ADP + H(+)</text>
        <dbReference type="Rhea" id="RHEA:21644"/>
        <dbReference type="ChEBI" id="CHEBI:15378"/>
        <dbReference type="ChEBI" id="CHEBI:17754"/>
        <dbReference type="ChEBI" id="CHEBI:30616"/>
        <dbReference type="ChEBI" id="CHEBI:57597"/>
        <dbReference type="ChEBI" id="CHEBI:456216"/>
        <dbReference type="EC" id="2.7.1.30"/>
    </reaction>
</comment>
<keyword evidence="3 10" id="KW-0808">Transferase</keyword>
<dbReference type="SUPFAM" id="SSF53067">
    <property type="entry name" value="Actin-like ATPase domain"/>
    <property type="match status" value="2"/>
</dbReference>
<organism evidence="14 15">
    <name type="scientific">Cryptobacterium curtum (strain ATCC 700683 / DSM 15641 / CCUG 43107 / 12-3)</name>
    <dbReference type="NCBI Taxonomy" id="469378"/>
    <lineage>
        <taxon>Bacteria</taxon>
        <taxon>Bacillati</taxon>
        <taxon>Actinomycetota</taxon>
        <taxon>Coriobacteriia</taxon>
        <taxon>Eggerthellales</taxon>
        <taxon>Eggerthellaceae</taxon>
        <taxon>Cryptobacterium</taxon>
    </lineage>
</organism>
<reference evidence="14 15" key="1">
    <citation type="journal article" date="2009" name="Stand. Genomic Sci.">
        <title>Complete genome sequence of Cryptobacterium curtum type strain (12-3).</title>
        <authorList>
            <person name="Mavrommatis K."/>
            <person name="Pukall R."/>
            <person name="Rohde C."/>
            <person name="Chen F."/>
            <person name="Sims D."/>
            <person name="Brettin T."/>
            <person name="Kuske C."/>
            <person name="Detter J.C."/>
            <person name="Han C."/>
            <person name="Lapidus A."/>
            <person name="Copeland A."/>
            <person name="Glavina Del Rio T."/>
            <person name="Nolan M."/>
            <person name="Lucas S."/>
            <person name="Tice H."/>
            <person name="Cheng J.F."/>
            <person name="Bruce D."/>
            <person name="Goodwin L."/>
            <person name="Pitluck S."/>
            <person name="Ovchinnikova G."/>
            <person name="Pati A."/>
            <person name="Ivanova N."/>
            <person name="Chen A."/>
            <person name="Palaniappan K."/>
            <person name="Chain P."/>
            <person name="D'haeseleer P."/>
            <person name="Goker M."/>
            <person name="Bristow J."/>
            <person name="Eisen J.A."/>
            <person name="Markowitz V."/>
            <person name="Hugenholtz P."/>
            <person name="Rohde M."/>
            <person name="Klenk H.P."/>
            <person name="Kyrpides N.C."/>
        </authorList>
    </citation>
    <scope>NUCLEOTIDE SEQUENCE [LARGE SCALE GENOMIC DNA]</scope>
    <source>
        <strain evidence="15">ATCC 700683 / DSM 15641 / 12-3</strain>
    </source>
</reference>
<dbReference type="CDD" id="cd07786">
    <property type="entry name" value="FGGY_EcGK_like"/>
    <property type="match status" value="1"/>
</dbReference>
<dbReference type="Pfam" id="PF02782">
    <property type="entry name" value="FGGY_C"/>
    <property type="match status" value="1"/>
</dbReference>
<dbReference type="InterPro" id="IPR018484">
    <property type="entry name" value="FGGY_N"/>
</dbReference>
<evidence type="ECO:0000256" key="2">
    <source>
        <dbReference type="ARBA" id="ARBA00009156"/>
    </source>
</evidence>
<evidence type="ECO:0000313" key="14">
    <source>
        <dbReference type="EMBL" id="ACU94901.1"/>
    </source>
</evidence>
<gene>
    <name evidence="10" type="primary">glpK</name>
    <name evidence="14" type="ordered locus">Ccur_12160</name>
</gene>
<protein>
    <recommendedName>
        <fullName evidence="10">Glycerol kinase</fullName>
        <ecNumber evidence="10">2.7.1.30</ecNumber>
    </recommendedName>
    <alternativeName>
        <fullName evidence="10">ATP:glycerol 3-phosphotransferase</fullName>
    </alternativeName>
    <alternativeName>
        <fullName evidence="10">Glycerokinase</fullName>
        <shortName evidence="10">GK</shortName>
    </alternativeName>
</protein>
<name>C7MKV4_CRYCD</name>
<evidence type="ECO:0000256" key="3">
    <source>
        <dbReference type="ARBA" id="ARBA00022679"/>
    </source>
</evidence>
<dbReference type="Gene3D" id="3.30.420.40">
    <property type="match status" value="2"/>
</dbReference>
<dbReference type="EMBL" id="CP001682">
    <property type="protein sequence ID" value="ACU94901.1"/>
    <property type="molecule type" value="Genomic_DNA"/>
</dbReference>
<dbReference type="PANTHER" id="PTHR10196:SF69">
    <property type="entry name" value="GLYCEROL KINASE"/>
    <property type="match status" value="1"/>
</dbReference>
<dbReference type="UniPathway" id="UPA00618">
    <property type="reaction ID" value="UER00672"/>
</dbReference>
<feature type="binding site" evidence="10">
    <location>
        <position position="82"/>
    </location>
    <ligand>
        <name>glycerol</name>
        <dbReference type="ChEBI" id="CHEBI:17754"/>
    </ligand>
</feature>
<feature type="binding site" evidence="10">
    <location>
        <position position="278"/>
    </location>
    <ligand>
        <name>ATP</name>
        <dbReference type="ChEBI" id="CHEBI:30616"/>
    </ligand>
</feature>
<dbReference type="PIRSF" id="PIRSF000538">
    <property type="entry name" value="GlpK"/>
    <property type="match status" value="1"/>
</dbReference>
<feature type="binding site" evidence="10">
    <location>
        <position position="256"/>
    </location>
    <ligand>
        <name>sn-glycerol 3-phosphate</name>
        <dbReference type="ChEBI" id="CHEBI:57597"/>
    </ligand>
</feature>
<evidence type="ECO:0000259" key="12">
    <source>
        <dbReference type="Pfam" id="PF00370"/>
    </source>
</evidence>
<dbReference type="InterPro" id="IPR018485">
    <property type="entry name" value="FGGY_C"/>
</dbReference>
<keyword evidence="4 10" id="KW-0547">Nucleotide-binding</keyword>
<evidence type="ECO:0000256" key="4">
    <source>
        <dbReference type="ARBA" id="ARBA00022741"/>
    </source>
</evidence>
<dbReference type="NCBIfam" id="NF000756">
    <property type="entry name" value="PRK00047.1"/>
    <property type="match status" value="1"/>
</dbReference>
<feature type="binding site" evidence="10">
    <location>
        <position position="81"/>
    </location>
    <ligand>
        <name>sn-glycerol 3-phosphate</name>
        <dbReference type="ChEBI" id="CHEBI:57597"/>
    </ligand>
</feature>
<dbReference type="GO" id="GO:0005829">
    <property type="term" value="C:cytosol"/>
    <property type="evidence" value="ECO:0007669"/>
    <property type="project" value="TreeGrafter"/>
</dbReference>
<feature type="binding site" evidence="10">
    <location>
        <position position="424"/>
    </location>
    <ligand>
        <name>ADP</name>
        <dbReference type="ChEBI" id="CHEBI:456216"/>
    </ligand>
</feature>
<feature type="binding site" evidence="10">
    <location>
        <position position="82"/>
    </location>
    <ligand>
        <name>sn-glycerol 3-phosphate</name>
        <dbReference type="ChEBI" id="CHEBI:57597"/>
    </ligand>
</feature>
<dbReference type="eggNOG" id="COG0554">
    <property type="taxonomic scope" value="Bacteria"/>
</dbReference>
<dbReference type="PROSITE" id="PS00445">
    <property type="entry name" value="FGGY_KINASES_2"/>
    <property type="match status" value="1"/>
</dbReference>
<dbReference type="GO" id="GO:0019563">
    <property type="term" value="P:glycerol catabolic process"/>
    <property type="evidence" value="ECO:0007669"/>
    <property type="project" value="UniProtKB-UniRule"/>
</dbReference>
<evidence type="ECO:0000256" key="6">
    <source>
        <dbReference type="ARBA" id="ARBA00022798"/>
    </source>
</evidence>
<evidence type="ECO:0000256" key="5">
    <source>
        <dbReference type="ARBA" id="ARBA00022777"/>
    </source>
</evidence>
<dbReference type="InterPro" id="IPR043129">
    <property type="entry name" value="ATPase_NBD"/>
</dbReference>
<feature type="binding site" evidence="10">
    <location>
        <position position="13"/>
    </location>
    <ligand>
        <name>ATP</name>
        <dbReference type="ChEBI" id="CHEBI:30616"/>
    </ligand>
</feature>
<feature type="binding site" evidence="10">
    <location>
        <position position="81"/>
    </location>
    <ligand>
        <name>glycerol</name>
        <dbReference type="ChEBI" id="CHEBI:17754"/>
    </ligand>
</feature>
<evidence type="ECO:0000256" key="8">
    <source>
        <dbReference type="ARBA" id="ARBA00052101"/>
    </source>
</evidence>
<evidence type="ECO:0000259" key="13">
    <source>
        <dbReference type="Pfam" id="PF02782"/>
    </source>
</evidence>
<dbReference type="HAMAP" id="MF_00186">
    <property type="entry name" value="Glycerol_kin"/>
    <property type="match status" value="1"/>
</dbReference>
<accession>C7MKV4</accession>
<feature type="binding site" evidence="10">
    <location>
        <position position="15"/>
    </location>
    <ligand>
        <name>ADP</name>
        <dbReference type="ChEBI" id="CHEBI:456216"/>
    </ligand>
</feature>
<comment type="activity regulation">
    <text evidence="10">Inhibited by fructose 1,6-bisphosphate (FBP).</text>
</comment>
<dbReference type="PROSITE" id="PS00933">
    <property type="entry name" value="FGGY_KINASES_1"/>
    <property type="match status" value="1"/>
</dbReference>
<proteinExistence type="inferred from homology"/>
<evidence type="ECO:0000256" key="9">
    <source>
        <dbReference type="ARBA" id="ARBA00054633"/>
    </source>
</evidence>
<dbReference type="InterPro" id="IPR000577">
    <property type="entry name" value="Carb_kinase_FGGY"/>
</dbReference>
<dbReference type="PANTHER" id="PTHR10196">
    <property type="entry name" value="SUGAR KINASE"/>
    <property type="match status" value="1"/>
</dbReference>
<dbReference type="GO" id="GO:0005524">
    <property type="term" value="F:ATP binding"/>
    <property type="evidence" value="ECO:0007669"/>
    <property type="project" value="UniProtKB-UniRule"/>
</dbReference>
<feature type="binding site" evidence="10">
    <location>
        <position position="323"/>
    </location>
    <ligand>
        <name>ADP</name>
        <dbReference type="ChEBI" id="CHEBI:456216"/>
    </ligand>
</feature>
<feature type="binding site" evidence="10">
    <location>
        <position position="428"/>
    </location>
    <ligand>
        <name>ADP</name>
        <dbReference type="ChEBI" id="CHEBI:456216"/>
    </ligand>
</feature>
<feature type="domain" description="Carbohydrate kinase FGGY C-terminal" evidence="13">
    <location>
        <begin position="273"/>
        <end position="461"/>
    </location>
</feature>
<comment type="pathway">
    <text evidence="1 10">Polyol metabolism; glycerol degradation via glycerol kinase pathway; sn-glycerol 3-phosphate from glycerol: step 1/1.</text>
</comment>
<dbReference type="InterPro" id="IPR018483">
    <property type="entry name" value="Carb_kinase_FGGY_CS"/>
</dbReference>
<feature type="binding site" evidence="10">
    <location>
        <position position="134"/>
    </location>
    <ligand>
        <name>glycerol</name>
        <dbReference type="ChEBI" id="CHEBI:17754"/>
    </ligand>
</feature>
<keyword evidence="7 10" id="KW-0067">ATP-binding</keyword>
<dbReference type="RefSeq" id="WP_015778764.1">
    <property type="nucleotide sequence ID" value="NC_013170.1"/>
</dbReference>
<feature type="binding site" evidence="10">
    <location>
        <position position="257"/>
    </location>
    <ligand>
        <name>glycerol</name>
        <dbReference type="ChEBI" id="CHEBI:17754"/>
    </ligand>
</feature>
<evidence type="ECO:0000256" key="1">
    <source>
        <dbReference type="ARBA" id="ARBA00005190"/>
    </source>
</evidence>
<dbReference type="InterPro" id="IPR005999">
    <property type="entry name" value="Glycerol_kin"/>
</dbReference>
<feature type="binding site" evidence="10">
    <location>
        <position position="327"/>
    </location>
    <ligand>
        <name>ATP</name>
        <dbReference type="ChEBI" id="CHEBI:30616"/>
    </ligand>
</feature>
<keyword evidence="5 10" id="KW-0418">Kinase</keyword>
<feature type="binding site" evidence="10">
    <location>
        <position position="278"/>
    </location>
    <ligand>
        <name>ADP</name>
        <dbReference type="ChEBI" id="CHEBI:456216"/>
    </ligand>
</feature>
<feature type="binding site" evidence="10">
    <location>
        <position position="11"/>
    </location>
    <ligand>
        <name>ATP</name>
        <dbReference type="ChEBI" id="CHEBI:30616"/>
    </ligand>
</feature>
<dbReference type="GO" id="GO:0006072">
    <property type="term" value="P:glycerol-3-phosphate metabolic process"/>
    <property type="evidence" value="ECO:0007669"/>
    <property type="project" value="InterPro"/>
</dbReference>
<comment type="similarity">
    <text evidence="2 10 11">Belongs to the FGGY kinase family.</text>
</comment>
<feature type="binding site" evidence="10">
    <location>
        <position position="134"/>
    </location>
    <ligand>
        <name>sn-glycerol 3-phosphate</name>
        <dbReference type="ChEBI" id="CHEBI:57597"/>
    </ligand>
</feature>